<dbReference type="SUPFAM" id="SSF53756">
    <property type="entry name" value="UDP-Glycosyltransferase/glycogen phosphorylase"/>
    <property type="match status" value="1"/>
</dbReference>
<organism evidence="1 2">
    <name type="scientific">Occallatibacter riparius</name>
    <dbReference type="NCBI Taxonomy" id="1002689"/>
    <lineage>
        <taxon>Bacteria</taxon>
        <taxon>Pseudomonadati</taxon>
        <taxon>Acidobacteriota</taxon>
        <taxon>Terriglobia</taxon>
        <taxon>Terriglobales</taxon>
        <taxon>Acidobacteriaceae</taxon>
        <taxon>Occallatibacter</taxon>
    </lineage>
</organism>
<dbReference type="RefSeq" id="WP_260795077.1">
    <property type="nucleotide sequence ID" value="NZ_CP093313.1"/>
</dbReference>
<dbReference type="KEGG" id="orp:MOP44_06170"/>
<evidence type="ECO:0000313" key="1">
    <source>
        <dbReference type="EMBL" id="UWZ85523.1"/>
    </source>
</evidence>
<keyword evidence="2" id="KW-1185">Reference proteome</keyword>
<reference evidence="1" key="1">
    <citation type="submission" date="2021-04" db="EMBL/GenBank/DDBJ databases">
        <title>Phylogenetic analysis of Acidobacteriaceae.</title>
        <authorList>
            <person name="Qiu L."/>
            <person name="Zhang Q."/>
        </authorList>
    </citation>
    <scope>NUCLEOTIDE SEQUENCE</scope>
    <source>
        <strain evidence="1">DSM 25168</strain>
    </source>
</reference>
<protein>
    <submittedName>
        <fullName evidence="1">Uncharacterized protein</fullName>
    </submittedName>
</protein>
<gene>
    <name evidence="1" type="ORF">MOP44_06170</name>
</gene>
<dbReference type="EMBL" id="CP093313">
    <property type="protein sequence ID" value="UWZ85523.1"/>
    <property type="molecule type" value="Genomic_DNA"/>
</dbReference>
<evidence type="ECO:0000313" key="2">
    <source>
        <dbReference type="Proteomes" id="UP001059380"/>
    </source>
</evidence>
<accession>A0A9J7BRP5</accession>
<sequence length="558" mass="61204">MTQSESLQPTPLLPILLLKNYLHFLSRRPISGSNLHFKTGRIASLQTLAPFLSSSGVESIEDCVGMLRALTTTNLARFAPQILRGLHRYKEPELPRNIVVCNSPPPPEFFSGVKRAVIILGQGIGIGDEILTFPLAGSLRRRMPAGASLFVLSSYRDLWRDVEGVDSQGLYDGLGELVERIRCGDYDLVAMVDFERPGLLSTLCREPGVTRYIELAMGLRELSALDKTGGRVWKLEHPDPYYANFYHHMDRMKEWLGDGEERPSHLPEAVAPKTPAGREIAIYVSPFTSKEDPSQQFWSELLLSMLPEELPPGVTVQFAIDSGANYATRAFSRELAESIDKAGRAGVSARAASTIGVAGSLLSLADAMQRIAKTDIVVTSDSFPAHAGQLYGKLTLVLAREGVENWRAPAPGNFYLRAGAPIAELIAQTRVLLGDLGETCVVEASVAYAPSMQALRRSAHSLHCALNRADAEIDSQTLRTRWTDCREATLEVVMQAKDWPGCYAVLLADNDYLNLLPVLPAGDLASAASLLHLRCRAAEWRNSNLLKYACWPGFETTG</sequence>
<dbReference type="Proteomes" id="UP001059380">
    <property type="component" value="Chromosome"/>
</dbReference>
<proteinExistence type="predicted"/>
<name>A0A9J7BRP5_9BACT</name>
<dbReference type="AlphaFoldDB" id="A0A9J7BRP5"/>